<organism evidence="1 2">
    <name type="scientific">Sphenostylis stenocarpa</name>
    <dbReference type="NCBI Taxonomy" id="92480"/>
    <lineage>
        <taxon>Eukaryota</taxon>
        <taxon>Viridiplantae</taxon>
        <taxon>Streptophyta</taxon>
        <taxon>Embryophyta</taxon>
        <taxon>Tracheophyta</taxon>
        <taxon>Spermatophyta</taxon>
        <taxon>Magnoliopsida</taxon>
        <taxon>eudicotyledons</taxon>
        <taxon>Gunneridae</taxon>
        <taxon>Pentapetalae</taxon>
        <taxon>rosids</taxon>
        <taxon>fabids</taxon>
        <taxon>Fabales</taxon>
        <taxon>Fabaceae</taxon>
        <taxon>Papilionoideae</taxon>
        <taxon>50 kb inversion clade</taxon>
        <taxon>NPAAA clade</taxon>
        <taxon>indigoferoid/millettioid clade</taxon>
        <taxon>Phaseoleae</taxon>
        <taxon>Sphenostylis</taxon>
    </lineage>
</organism>
<accession>A0AA86RPJ5</accession>
<dbReference type="AlphaFoldDB" id="A0AA86RPJ5"/>
<protein>
    <submittedName>
        <fullName evidence="1">Uncharacterized protein</fullName>
    </submittedName>
</protein>
<keyword evidence="2" id="KW-1185">Reference proteome</keyword>
<dbReference type="EMBL" id="OY731398">
    <property type="protein sequence ID" value="CAJ1801570.1"/>
    <property type="molecule type" value="Genomic_DNA"/>
</dbReference>
<dbReference type="Proteomes" id="UP001189624">
    <property type="component" value="Chromosome 1"/>
</dbReference>
<evidence type="ECO:0000313" key="2">
    <source>
        <dbReference type="Proteomes" id="UP001189624"/>
    </source>
</evidence>
<proteinExistence type="predicted"/>
<dbReference type="Gramene" id="rna-AYBTSS11_LOCUS654">
    <property type="protein sequence ID" value="CAJ1801570.1"/>
    <property type="gene ID" value="gene-AYBTSS11_LOCUS654"/>
</dbReference>
<evidence type="ECO:0000313" key="1">
    <source>
        <dbReference type="EMBL" id="CAJ1801570.1"/>
    </source>
</evidence>
<gene>
    <name evidence="1" type="ORF">AYBTSS11_LOCUS654</name>
</gene>
<reference evidence="1" key="1">
    <citation type="submission" date="2023-10" db="EMBL/GenBank/DDBJ databases">
        <authorList>
            <person name="Domelevo Entfellner J.-B."/>
        </authorList>
    </citation>
    <scope>NUCLEOTIDE SEQUENCE</scope>
</reference>
<name>A0AA86RPJ5_9FABA</name>
<sequence length="98" mass="11170">MTGRGPPSASIANGDKIKGEMAQERSTMKWIDALRIYMTYGLVRSRSEPLVEHAYGTWVVDFWVSGPYLAQCISTGYIHVFNISKILKLFEQYPSRHD</sequence>